<dbReference type="Proteomes" id="UP000291084">
    <property type="component" value="Chromosome 8"/>
</dbReference>
<evidence type="ECO:0000256" key="1">
    <source>
        <dbReference type="SAM" id="SignalP"/>
    </source>
</evidence>
<evidence type="ECO:0000313" key="2">
    <source>
        <dbReference type="EMBL" id="BAT95717.1"/>
    </source>
</evidence>
<gene>
    <name evidence="2" type="primary">Vigan.08G249200</name>
    <name evidence="2" type="ORF">VIGAN_08249200</name>
</gene>
<keyword evidence="3" id="KW-1185">Reference proteome</keyword>
<sequence length="120" mass="13495">MLLLSFSFLHPPPLDATCFKLAGRVSYWTLNKALRGCVLLLLEGFFFGHHPLLLDAPPSCCAGSRTCCCCFFKSCWTVEHLLIEKEISASSKRAISCCRVCFFTCWMGSLFFIFHPRASS</sequence>
<dbReference type="EMBL" id="AP015041">
    <property type="protein sequence ID" value="BAT95717.1"/>
    <property type="molecule type" value="Genomic_DNA"/>
</dbReference>
<name>A0A0S3SSC3_PHAAN</name>
<dbReference type="AlphaFoldDB" id="A0A0S3SSC3"/>
<evidence type="ECO:0008006" key="4">
    <source>
        <dbReference type="Google" id="ProtNLM"/>
    </source>
</evidence>
<reference evidence="2 3" key="1">
    <citation type="journal article" date="2015" name="Sci. Rep.">
        <title>The power of single molecule real-time sequencing technology in the de novo assembly of a eukaryotic genome.</title>
        <authorList>
            <person name="Sakai H."/>
            <person name="Naito K."/>
            <person name="Ogiso-Tanaka E."/>
            <person name="Takahashi Y."/>
            <person name="Iseki K."/>
            <person name="Muto C."/>
            <person name="Satou K."/>
            <person name="Teruya K."/>
            <person name="Shiroma A."/>
            <person name="Shimoji M."/>
            <person name="Hirano T."/>
            <person name="Itoh T."/>
            <person name="Kaga A."/>
            <person name="Tomooka N."/>
        </authorList>
    </citation>
    <scope>NUCLEOTIDE SEQUENCE [LARGE SCALE GENOMIC DNA]</scope>
    <source>
        <strain evidence="3">cv. Shumari</strain>
    </source>
</reference>
<feature type="chain" id="PRO_5006618460" description="Secreted protein" evidence="1">
    <location>
        <begin position="17"/>
        <end position="120"/>
    </location>
</feature>
<accession>A0A0S3SSC3</accession>
<keyword evidence="1" id="KW-0732">Signal</keyword>
<protein>
    <recommendedName>
        <fullName evidence="4">Secreted protein</fullName>
    </recommendedName>
</protein>
<evidence type="ECO:0000313" key="3">
    <source>
        <dbReference type="Proteomes" id="UP000291084"/>
    </source>
</evidence>
<organism evidence="2 3">
    <name type="scientific">Vigna angularis var. angularis</name>
    <dbReference type="NCBI Taxonomy" id="157739"/>
    <lineage>
        <taxon>Eukaryota</taxon>
        <taxon>Viridiplantae</taxon>
        <taxon>Streptophyta</taxon>
        <taxon>Embryophyta</taxon>
        <taxon>Tracheophyta</taxon>
        <taxon>Spermatophyta</taxon>
        <taxon>Magnoliopsida</taxon>
        <taxon>eudicotyledons</taxon>
        <taxon>Gunneridae</taxon>
        <taxon>Pentapetalae</taxon>
        <taxon>rosids</taxon>
        <taxon>fabids</taxon>
        <taxon>Fabales</taxon>
        <taxon>Fabaceae</taxon>
        <taxon>Papilionoideae</taxon>
        <taxon>50 kb inversion clade</taxon>
        <taxon>NPAAA clade</taxon>
        <taxon>indigoferoid/millettioid clade</taxon>
        <taxon>Phaseoleae</taxon>
        <taxon>Vigna</taxon>
    </lineage>
</organism>
<proteinExistence type="predicted"/>
<feature type="signal peptide" evidence="1">
    <location>
        <begin position="1"/>
        <end position="16"/>
    </location>
</feature>